<sequence length="178" mass="20216">MQLVDQEEMDMSDSFVKYYGSNLICQLCQTGLTRLVKSWNAHRIPDLSSEDTFVGVQERNTQGFASISGITECSKRPRILQRMVKTVIDQLKIFIIAGSQLIAGSRQAVVFIHAAGVASFVANQQHRLCVRNLMQCHYVCCVWDAPLFPILTHSCLLKLLESQFIISLLSHIFNRIRR</sequence>
<organism evidence="1 2">
    <name type="scientific">Danionella cerebrum</name>
    <dbReference type="NCBI Taxonomy" id="2873325"/>
    <lineage>
        <taxon>Eukaryota</taxon>
        <taxon>Metazoa</taxon>
        <taxon>Chordata</taxon>
        <taxon>Craniata</taxon>
        <taxon>Vertebrata</taxon>
        <taxon>Euteleostomi</taxon>
        <taxon>Actinopterygii</taxon>
        <taxon>Neopterygii</taxon>
        <taxon>Teleostei</taxon>
        <taxon>Ostariophysi</taxon>
        <taxon>Cypriniformes</taxon>
        <taxon>Danionidae</taxon>
        <taxon>Danioninae</taxon>
        <taxon>Danionella</taxon>
    </lineage>
</organism>
<dbReference type="Proteomes" id="UP000316079">
    <property type="component" value="Unassembled WGS sequence"/>
</dbReference>
<reference evidence="1 2" key="1">
    <citation type="journal article" date="2019" name="Sci. Data">
        <title>Hybrid genome assembly and annotation of Danionella translucida.</title>
        <authorList>
            <person name="Kadobianskyi M."/>
            <person name="Schulze L."/>
            <person name="Schuelke M."/>
            <person name="Judkewitz B."/>
        </authorList>
    </citation>
    <scope>NUCLEOTIDE SEQUENCE [LARGE SCALE GENOMIC DNA]</scope>
    <source>
        <strain evidence="1 2">Bolton</strain>
    </source>
</reference>
<dbReference type="AlphaFoldDB" id="A0A553P9H4"/>
<gene>
    <name evidence="1" type="ORF">DNTS_013800</name>
</gene>
<comment type="caution">
    <text evidence="1">The sequence shown here is derived from an EMBL/GenBank/DDBJ whole genome shotgun (WGS) entry which is preliminary data.</text>
</comment>
<evidence type="ECO:0000313" key="2">
    <source>
        <dbReference type="Proteomes" id="UP000316079"/>
    </source>
</evidence>
<protein>
    <submittedName>
        <fullName evidence="1">Uncharacterized protein</fullName>
    </submittedName>
</protein>
<name>A0A553P9H4_9TELE</name>
<dbReference type="EMBL" id="SRMA01026713">
    <property type="protein sequence ID" value="TRY74317.1"/>
    <property type="molecule type" value="Genomic_DNA"/>
</dbReference>
<keyword evidence="2" id="KW-1185">Reference proteome</keyword>
<dbReference type="OrthoDB" id="5952813at2759"/>
<proteinExistence type="predicted"/>
<evidence type="ECO:0000313" key="1">
    <source>
        <dbReference type="EMBL" id="TRY74317.1"/>
    </source>
</evidence>
<accession>A0A553P9H4</accession>